<accession>A0A3G5AEA4</accession>
<reference evidence="1" key="1">
    <citation type="submission" date="2018-10" db="EMBL/GenBank/DDBJ databases">
        <title>Hidden diversity of soil giant viruses.</title>
        <authorList>
            <person name="Schulz F."/>
            <person name="Alteio L."/>
            <person name="Goudeau D."/>
            <person name="Ryan E.M."/>
            <person name="Malmstrom R.R."/>
            <person name="Blanchard J."/>
            <person name="Woyke T."/>
        </authorList>
    </citation>
    <scope>NUCLEOTIDE SEQUENCE</scope>
    <source>
        <strain evidence="1">SAV1</strain>
    </source>
</reference>
<protein>
    <submittedName>
        <fullName evidence="1">Uncharacterized protein</fullName>
    </submittedName>
</protein>
<dbReference type="EMBL" id="MK072456">
    <property type="protein sequence ID" value="AYV85507.1"/>
    <property type="molecule type" value="Genomic_DNA"/>
</dbReference>
<evidence type="ECO:0000313" key="1">
    <source>
        <dbReference type="EMBL" id="AYV85507.1"/>
    </source>
</evidence>
<gene>
    <name evidence="1" type="ORF">Satyrvirus20_14</name>
</gene>
<name>A0A3G5AEA4_9VIRU</name>
<sequence length="80" mass="9537">MNKEKTVPYDVENFKNEILDQVRDRSNKLSFIDIDFGSGYNNNNMIEKIDFNLGNEKMKKMSNMVMSEKIHPNLFWKMDI</sequence>
<proteinExistence type="predicted"/>
<organism evidence="1">
    <name type="scientific">Satyrvirus sp</name>
    <dbReference type="NCBI Taxonomy" id="2487771"/>
    <lineage>
        <taxon>Viruses</taxon>
        <taxon>Varidnaviria</taxon>
        <taxon>Bamfordvirae</taxon>
        <taxon>Nucleocytoviricota</taxon>
        <taxon>Megaviricetes</taxon>
        <taxon>Imitervirales</taxon>
        <taxon>Mimiviridae</taxon>
        <taxon>Megamimivirinae</taxon>
    </lineage>
</organism>